<accession>A0A2T6ZMT5</accession>
<comment type="caution">
    <text evidence="2">The sequence shown here is derived from an EMBL/GenBank/DDBJ whole genome shotgun (WGS) entry which is preliminary data.</text>
</comment>
<name>A0A2T6ZMT5_TUBBO</name>
<dbReference type="GO" id="GO:0016740">
    <property type="term" value="F:transferase activity"/>
    <property type="evidence" value="ECO:0007669"/>
    <property type="project" value="UniProtKB-KW"/>
</dbReference>
<keyword evidence="3" id="KW-1185">Reference proteome</keyword>
<dbReference type="Gene3D" id="3.40.366.10">
    <property type="entry name" value="Malonyl-Coenzyme A Acyl Carrier Protein, domain 2"/>
    <property type="match status" value="1"/>
</dbReference>
<sequence length="101" mass="11038">MITQPPANGETGKVLLGATKILDLGPGGISGLGVLTHRNKDGTGVCKIITDTFERINNEVGYKLELFDRDSDHGVKYAVNWLKEHGPKLVWTEQGETFVET</sequence>
<protein>
    <submittedName>
        <fullName evidence="2">Uncharacterized protein</fullName>
    </submittedName>
</protein>
<dbReference type="EMBL" id="NESQ01000175">
    <property type="protein sequence ID" value="PUU76797.1"/>
    <property type="molecule type" value="Genomic_DNA"/>
</dbReference>
<evidence type="ECO:0000313" key="3">
    <source>
        <dbReference type="Proteomes" id="UP000244722"/>
    </source>
</evidence>
<evidence type="ECO:0000256" key="1">
    <source>
        <dbReference type="ARBA" id="ARBA00022679"/>
    </source>
</evidence>
<dbReference type="STRING" id="42251.A0A2T6ZMT5"/>
<dbReference type="PANTHER" id="PTHR10982">
    <property type="entry name" value="MALONYL COA-ACYL CARRIER PROTEIN TRANSACYLASE"/>
    <property type="match status" value="1"/>
</dbReference>
<dbReference type="PANTHER" id="PTHR10982:SF21">
    <property type="entry name" value="FATTY ACID SYNTHASE SUBUNIT BETA"/>
    <property type="match status" value="1"/>
</dbReference>
<dbReference type="InterPro" id="IPR001227">
    <property type="entry name" value="Ac_transferase_dom_sf"/>
</dbReference>
<organism evidence="2 3">
    <name type="scientific">Tuber borchii</name>
    <name type="common">White truffle</name>
    <dbReference type="NCBI Taxonomy" id="42251"/>
    <lineage>
        <taxon>Eukaryota</taxon>
        <taxon>Fungi</taxon>
        <taxon>Dikarya</taxon>
        <taxon>Ascomycota</taxon>
        <taxon>Pezizomycotina</taxon>
        <taxon>Pezizomycetes</taxon>
        <taxon>Pezizales</taxon>
        <taxon>Tuberaceae</taxon>
        <taxon>Tuber</taxon>
    </lineage>
</organism>
<dbReference type="AlphaFoldDB" id="A0A2T6ZMT5"/>
<gene>
    <name evidence="2" type="ORF">B9Z19DRAFT_1129225</name>
</gene>
<evidence type="ECO:0000313" key="2">
    <source>
        <dbReference type="EMBL" id="PUU76797.1"/>
    </source>
</evidence>
<dbReference type="InterPro" id="IPR050830">
    <property type="entry name" value="Fungal_FAS"/>
</dbReference>
<dbReference type="Proteomes" id="UP000244722">
    <property type="component" value="Unassembled WGS sequence"/>
</dbReference>
<reference evidence="2 3" key="1">
    <citation type="submission" date="2017-04" db="EMBL/GenBank/DDBJ databases">
        <title>Draft genome sequence of Tuber borchii Vittad., a whitish edible truffle.</title>
        <authorList>
            <consortium name="DOE Joint Genome Institute"/>
            <person name="Murat C."/>
            <person name="Kuo A."/>
            <person name="Barry K.W."/>
            <person name="Clum A."/>
            <person name="Dockter R.B."/>
            <person name="Fauchery L."/>
            <person name="Iotti M."/>
            <person name="Kohler A."/>
            <person name="Labutti K."/>
            <person name="Lindquist E.A."/>
            <person name="Lipzen A."/>
            <person name="Ohm R.A."/>
            <person name="Wang M."/>
            <person name="Grigoriev I.V."/>
            <person name="Zambonelli A."/>
            <person name="Martin F.M."/>
        </authorList>
    </citation>
    <scope>NUCLEOTIDE SEQUENCE [LARGE SCALE GENOMIC DNA]</scope>
    <source>
        <strain evidence="2 3">Tbo3840</strain>
    </source>
</reference>
<keyword evidence="1" id="KW-0808">Transferase</keyword>
<proteinExistence type="predicted"/>
<dbReference type="OrthoDB" id="3033689at2759"/>